<evidence type="ECO:0000313" key="2">
    <source>
        <dbReference type="EMBL" id="MEE2526240.1"/>
    </source>
</evidence>
<dbReference type="Gene3D" id="2.130.10.10">
    <property type="entry name" value="YVTN repeat-like/Quinoprotein amine dehydrogenase"/>
    <property type="match status" value="2"/>
</dbReference>
<dbReference type="InterPro" id="IPR015943">
    <property type="entry name" value="WD40/YVTN_repeat-like_dom_sf"/>
</dbReference>
<dbReference type="GO" id="GO:0016829">
    <property type="term" value="F:lyase activity"/>
    <property type="evidence" value="ECO:0007669"/>
    <property type="project" value="UniProtKB-KW"/>
</dbReference>
<keyword evidence="3" id="KW-1185">Reference proteome</keyword>
<keyword evidence="2" id="KW-0456">Lyase</keyword>
<evidence type="ECO:0000313" key="3">
    <source>
        <dbReference type="Proteomes" id="UP001354971"/>
    </source>
</evidence>
<protein>
    <submittedName>
        <fullName evidence="2">Lyase</fullName>
    </submittedName>
</protein>
<comment type="caution">
    <text evidence="2">The sequence shown here is derived from an EMBL/GenBank/DDBJ whole genome shotgun (WGS) entry which is preliminary data.</text>
</comment>
<proteinExistence type="predicted"/>
<feature type="signal peptide" evidence="1">
    <location>
        <begin position="1"/>
        <end position="19"/>
    </location>
</feature>
<dbReference type="Pfam" id="PF24684">
    <property type="entry name" value="Vgb_lyase"/>
    <property type="match status" value="1"/>
</dbReference>
<sequence length="340" mass="37530">MRSLIFTTLSLGMAAPALAQDFTNAGSMGDGQVLIEEWTIPYEDTRPRDPFTTDGERVWFVGQRGDYLGWLEPESGEIGRWDMPEGTGPHNQVVDADGMVWFAGNRDAYIGRYDPETGQLLRIDMPNGIPRDPHTLIFDQGGQYLWFTAQGANRIGRLNVSTFDLDVIDVPTENARPYGIEIDANGTVWVVLLGTNKLAAVNPDTLQLAEIVLPREEARPRRIGITDNGYIWYVDYAGGYVGGFDPATNAVQEWAAPAGENSRPYAMAVDDQNNIWFVETGVQPNNFVGFDPASGEFFSQTPVPSGGGTLRHMQFFEPTGEIWFGADSNTIGRAVVRPQE</sequence>
<gene>
    <name evidence="2" type="ORF">V0U79_07665</name>
</gene>
<dbReference type="PANTHER" id="PTHR40274:SF3">
    <property type="entry name" value="VIRGINIAMYCIN B LYASE"/>
    <property type="match status" value="1"/>
</dbReference>
<dbReference type="PANTHER" id="PTHR40274">
    <property type="entry name" value="VIRGINIAMYCIN B LYASE"/>
    <property type="match status" value="1"/>
</dbReference>
<reference evidence="2 3" key="1">
    <citation type="submission" date="2024-01" db="EMBL/GenBank/DDBJ databases">
        <title>Hyphobacterium bacterium isolated from marine sediment.</title>
        <authorList>
            <person name="Zhao S."/>
        </authorList>
    </citation>
    <scope>NUCLEOTIDE SEQUENCE [LARGE SCALE GENOMIC DNA]</scope>
    <source>
        <strain evidence="3">HN65</strain>
    </source>
</reference>
<accession>A0ABU7LQQ1</accession>
<evidence type="ECO:0000256" key="1">
    <source>
        <dbReference type="SAM" id="SignalP"/>
    </source>
</evidence>
<dbReference type="EMBL" id="JAZDRP010000004">
    <property type="protein sequence ID" value="MEE2526240.1"/>
    <property type="molecule type" value="Genomic_DNA"/>
</dbReference>
<keyword evidence="1" id="KW-0732">Signal</keyword>
<name>A0ABU7LQQ1_9PROT</name>
<dbReference type="InterPro" id="IPR051344">
    <property type="entry name" value="Vgb"/>
</dbReference>
<dbReference type="RefSeq" id="WP_330198903.1">
    <property type="nucleotide sequence ID" value="NZ_JAZDRP010000004.1"/>
</dbReference>
<organism evidence="2 3">
    <name type="scientific">Hyphobacterium lacteum</name>
    <dbReference type="NCBI Taxonomy" id="3116575"/>
    <lineage>
        <taxon>Bacteria</taxon>
        <taxon>Pseudomonadati</taxon>
        <taxon>Pseudomonadota</taxon>
        <taxon>Alphaproteobacteria</taxon>
        <taxon>Maricaulales</taxon>
        <taxon>Maricaulaceae</taxon>
        <taxon>Hyphobacterium</taxon>
    </lineage>
</organism>
<feature type="chain" id="PRO_5045530460" evidence="1">
    <location>
        <begin position="20"/>
        <end position="340"/>
    </location>
</feature>
<dbReference type="SUPFAM" id="SSF101898">
    <property type="entry name" value="NHL repeat"/>
    <property type="match status" value="1"/>
</dbReference>
<dbReference type="Proteomes" id="UP001354971">
    <property type="component" value="Unassembled WGS sequence"/>
</dbReference>